<sequence>MAEAVVGQLVVTLGGALAKEATIFGGALLGKEASALRGLFGKICDSKAELESMQACLQEAEQFKDTDKTTAIFVGEIRGFAFQIEDVVDEFTYKLEDCKHGGFAGKMKKRLKHIKTWRRLAAKLQEIDVKLKDAKRRKQDYAVVAGIGGSASAAKSTSRGQALHFTRDEDLVGIEENKEKLIRWLTGSGGGDYLEQSNSKVTTVWGMPGVGKTTLVAHVYNTVKLDFDAVAWVTVSESYNLEDLLKKIAAEFGIAGNIANFEMRRLAESVNNYLQGKKYILVLDDVWTPLVWSEIRNAFPTSNCTGRFIITSRKHEVSQLATGESAVHLEPLEAHHSWVLFCNGAFWNHVDKQCPLELQKLAWKFIAKCQGLPIAIACIGRLLSCKPPTSAEWENVYRGLDSQLVKDVIPDAHMILKISLEDLPYNLKNCFLHCALFPENYVLQRRKTMRQWISAGFIREKEESRTLEEVADGYLAELVNRSLLQVVKRNYAARLKHCRMHEVIRLVALNKAKEECFGKVYSGSGTGAFSVEGARRISVQGGNLEHLSRTAATHLRSLHVFGRYINVDLLKPILTSSNLLSMLDLQGTCIKMLPNEVFNFFNLRYLGLRYTDLESLPDAVRRLQNLEVLDAVHSKLTYLPNSIVKLQNLRYLYASSTFSTSENVRAGGVKVPSGIQHLAGLRALQRVKATPEFLHEVGALTELRTLDVCDVQSEHSADLSNAITKMSHLVHLAIVAAAENEVMWLEGLYLPPTLSWLALRGKLEKTSMPQLFSSWSHLNSLTRLQLVFSNIDEETFSCLCVLRGLRFLWLRKAFEGKRLYFYTGSFPNLTHLFIRSAAQLNQVGIEKGAMQNLIELSLTDCPELKFVPDGIKHLASLEKLILEDTSEELIEKLLEKRYSDECSEDAMQISHIRNVTVGLSHKGLWERIRFCSALPSTFCLLGKRPGSMLICQLSSRLKALMGSEDFKLGSDECHPEAKNSVIEALALTCSVIDLSRREYIFGLPEEVDWYSADEKIYLT</sequence>
<dbReference type="InterPro" id="IPR042197">
    <property type="entry name" value="Apaf_helical"/>
</dbReference>
<feature type="domain" description="Disease resistance R13L4/SHOC-2-like LRR" evidence="10">
    <location>
        <begin position="554"/>
        <end position="882"/>
    </location>
</feature>
<evidence type="ECO:0000256" key="1">
    <source>
        <dbReference type="ARBA" id="ARBA00008894"/>
    </source>
</evidence>
<feature type="domain" description="Disease resistance protein winged helix" evidence="9">
    <location>
        <begin position="436"/>
        <end position="505"/>
    </location>
</feature>
<evidence type="ECO:0000259" key="8">
    <source>
        <dbReference type="Pfam" id="PF18052"/>
    </source>
</evidence>
<evidence type="ECO:0000256" key="2">
    <source>
        <dbReference type="ARBA" id="ARBA00022614"/>
    </source>
</evidence>
<dbReference type="Pfam" id="PF23559">
    <property type="entry name" value="WHD_DRP"/>
    <property type="match status" value="1"/>
</dbReference>
<keyword evidence="3" id="KW-0677">Repeat</keyword>
<dbReference type="OMA" id="TEPACKM"/>
<evidence type="ECO:0000256" key="3">
    <source>
        <dbReference type="ARBA" id="ARBA00022737"/>
    </source>
</evidence>
<keyword evidence="2" id="KW-0433">Leucine-rich repeat</keyword>
<dbReference type="GO" id="GO:0002758">
    <property type="term" value="P:innate immune response-activating signaling pathway"/>
    <property type="evidence" value="ECO:0007669"/>
    <property type="project" value="UniProtKB-ARBA"/>
</dbReference>
<dbReference type="GO" id="GO:0043531">
    <property type="term" value="F:ADP binding"/>
    <property type="evidence" value="ECO:0007669"/>
    <property type="project" value="InterPro"/>
</dbReference>
<feature type="domain" description="Disease resistance N-terminal" evidence="8">
    <location>
        <begin position="27"/>
        <end position="106"/>
    </location>
</feature>
<dbReference type="Pfam" id="PF00931">
    <property type="entry name" value="NB-ARC"/>
    <property type="match status" value="1"/>
</dbReference>
<dbReference type="Gene3D" id="1.10.8.430">
    <property type="entry name" value="Helical domain of apoptotic protease-activating factors"/>
    <property type="match status" value="1"/>
</dbReference>
<evidence type="ECO:0000259" key="9">
    <source>
        <dbReference type="Pfam" id="PF23559"/>
    </source>
</evidence>
<dbReference type="FunFam" id="1.10.10.10:FF:000322">
    <property type="entry name" value="Probable disease resistance protein At1g63360"/>
    <property type="match status" value="1"/>
</dbReference>
<dbReference type="STRING" id="4572.M7YR78"/>
<dbReference type="InterPro" id="IPR027417">
    <property type="entry name" value="P-loop_NTPase"/>
</dbReference>
<dbReference type="InterPro" id="IPR055414">
    <property type="entry name" value="LRR_R13L4/SHOC2-like"/>
</dbReference>
<accession>M7YR78</accession>
<protein>
    <submittedName>
        <fullName evidence="11">Disease resistance protein RPM1</fullName>
    </submittedName>
</protein>
<dbReference type="FunFam" id="3.40.50.300:FF:001091">
    <property type="entry name" value="Probable disease resistance protein At1g61300"/>
    <property type="match status" value="1"/>
</dbReference>
<dbReference type="EMBL" id="KD242035">
    <property type="protein sequence ID" value="EMS49521.1"/>
    <property type="molecule type" value="Genomic_DNA"/>
</dbReference>
<dbReference type="CDD" id="cd14798">
    <property type="entry name" value="RX-CC_like"/>
    <property type="match status" value="1"/>
</dbReference>
<dbReference type="PRINTS" id="PR00364">
    <property type="entry name" value="DISEASERSIST"/>
</dbReference>
<dbReference type="AlphaFoldDB" id="M7YR78"/>
<keyword evidence="5" id="KW-0611">Plant defense</keyword>
<comment type="similarity">
    <text evidence="1">Belongs to the disease resistance NB-LRR family.</text>
</comment>
<organism evidence="11">
    <name type="scientific">Triticum urartu</name>
    <name type="common">Red wild einkorn</name>
    <name type="synonym">Crithodium urartu</name>
    <dbReference type="NCBI Taxonomy" id="4572"/>
    <lineage>
        <taxon>Eukaryota</taxon>
        <taxon>Viridiplantae</taxon>
        <taxon>Streptophyta</taxon>
        <taxon>Embryophyta</taxon>
        <taxon>Tracheophyta</taxon>
        <taxon>Spermatophyta</taxon>
        <taxon>Magnoliopsida</taxon>
        <taxon>Liliopsida</taxon>
        <taxon>Poales</taxon>
        <taxon>Poaceae</taxon>
        <taxon>BOP clade</taxon>
        <taxon>Pooideae</taxon>
        <taxon>Triticodae</taxon>
        <taxon>Triticeae</taxon>
        <taxon>Triticinae</taxon>
        <taxon>Triticum</taxon>
    </lineage>
</organism>
<dbReference type="Pfam" id="PF18052">
    <property type="entry name" value="Rx_N"/>
    <property type="match status" value="1"/>
</dbReference>
<dbReference type="InterPro" id="IPR032675">
    <property type="entry name" value="LRR_dom_sf"/>
</dbReference>
<dbReference type="PANTHER" id="PTHR23155:SF931">
    <property type="entry name" value="OS01G0547000 PROTEIN"/>
    <property type="match status" value="1"/>
</dbReference>
<dbReference type="InterPro" id="IPR002182">
    <property type="entry name" value="NB-ARC"/>
</dbReference>
<evidence type="ECO:0000256" key="4">
    <source>
        <dbReference type="ARBA" id="ARBA00022741"/>
    </source>
</evidence>
<gene>
    <name evidence="11" type="ORF">TRIUR3_24808</name>
</gene>
<name>M7YR78_TRIUA</name>
<keyword evidence="4" id="KW-0547">Nucleotide-binding</keyword>
<evidence type="ECO:0000259" key="10">
    <source>
        <dbReference type="Pfam" id="PF23598"/>
    </source>
</evidence>
<evidence type="ECO:0000313" key="11">
    <source>
        <dbReference type="EMBL" id="EMS49521.1"/>
    </source>
</evidence>
<keyword evidence="6" id="KW-0175">Coiled coil</keyword>
<reference evidence="11" key="1">
    <citation type="journal article" date="2013" name="Nature">
        <title>Draft genome of the wheat A-genome progenitor Triticum urartu.</title>
        <authorList>
            <person name="Ling H.Q."/>
            <person name="Zhao S."/>
            <person name="Liu D."/>
            <person name="Wang J."/>
            <person name="Sun H."/>
            <person name="Zhang C."/>
            <person name="Fan H."/>
            <person name="Li D."/>
            <person name="Dong L."/>
            <person name="Tao Y."/>
            <person name="Gao C."/>
            <person name="Wu H."/>
            <person name="Li Y."/>
            <person name="Cui Y."/>
            <person name="Guo X."/>
            <person name="Zheng S."/>
            <person name="Wang B."/>
            <person name="Yu K."/>
            <person name="Liang Q."/>
            <person name="Yang W."/>
            <person name="Lou X."/>
            <person name="Chen J."/>
            <person name="Feng M."/>
            <person name="Jian J."/>
            <person name="Zhang X."/>
            <person name="Luo G."/>
            <person name="Jiang Y."/>
            <person name="Liu J."/>
            <person name="Wang Z."/>
            <person name="Sha Y."/>
            <person name="Zhang B."/>
            <person name="Wu H."/>
            <person name="Tang D."/>
            <person name="Shen Q."/>
            <person name="Xue P."/>
            <person name="Zou S."/>
            <person name="Wang X."/>
            <person name="Liu X."/>
            <person name="Wang F."/>
            <person name="Yang Y."/>
            <person name="An X."/>
            <person name="Dong Z."/>
            <person name="Zhang K."/>
            <person name="Zhang X."/>
            <person name="Luo M.C."/>
            <person name="Dvorak J."/>
            <person name="Tong Y."/>
            <person name="Wang J."/>
            <person name="Yang H."/>
            <person name="Li Z."/>
            <person name="Wang D."/>
            <person name="Zhang A."/>
            <person name="Wang J."/>
        </authorList>
    </citation>
    <scope>NUCLEOTIDE SEQUENCE</scope>
</reference>
<dbReference type="InterPro" id="IPR036388">
    <property type="entry name" value="WH-like_DNA-bd_sf"/>
</dbReference>
<dbReference type="GO" id="GO:0042742">
    <property type="term" value="P:defense response to bacterium"/>
    <property type="evidence" value="ECO:0007669"/>
    <property type="project" value="UniProtKB-ARBA"/>
</dbReference>
<dbReference type="InterPro" id="IPR041118">
    <property type="entry name" value="Rx_N"/>
</dbReference>
<dbReference type="InterPro" id="IPR044974">
    <property type="entry name" value="Disease_R_plants"/>
</dbReference>
<dbReference type="SUPFAM" id="SSF52058">
    <property type="entry name" value="L domain-like"/>
    <property type="match status" value="1"/>
</dbReference>
<dbReference type="SUPFAM" id="SSF52540">
    <property type="entry name" value="P-loop containing nucleoside triphosphate hydrolases"/>
    <property type="match status" value="1"/>
</dbReference>
<proteinExistence type="inferred from homology"/>
<dbReference type="InterPro" id="IPR038005">
    <property type="entry name" value="RX-like_CC"/>
</dbReference>
<dbReference type="eggNOG" id="KOG4658">
    <property type="taxonomic scope" value="Eukaryota"/>
</dbReference>
<dbReference type="InterPro" id="IPR058922">
    <property type="entry name" value="WHD_DRP"/>
</dbReference>
<evidence type="ECO:0000259" key="7">
    <source>
        <dbReference type="Pfam" id="PF00931"/>
    </source>
</evidence>
<dbReference type="PANTHER" id="PTHR23155">
    <property type="entry name" value="DISEASE RESISTANCE PROTEIN RP"/>
    <property type="match status" value="1"/>
</dbReference>
<dbReference type="GO" id="GO:0009626">
    <property type="term" value="P:plant-type hypersensitive response"/>
    <property type="evidence" value="ECO:0007669"/>
    <property type="project" value="UniProtKB-ARBA"/>
</dbReference>
<dbReference type="Gene3D" id="1.20.5.4130">
    <property type="match status" value="1"/>
</dbReference>
<evidence type="ECO:0000256" key="5">
    <source>
        <dbReference type="ARBA" id="ARBA00022821"/>
    </source>
</evidence>
<dbReference type="Gene3D" id="3.80.10.10">
    <property type="entry name" value="Ribonuclease Inhibitor"/>
    <property type="match status" value="1"/>
</dbReference>
<dbReference type="Gene3D" id="1.10.10.10">
    <property type="entry name" value="Winged helix-like DNA-binding domain superfamily/Winged helix DNA-binding domain"/>
    <property type="match status" value="1"/>
</dbReference>
<dbReference type="Gene3D" id="3.40.50.300">
    <property type="entry name" value="P-loop containing nucleotide triphosphate hydrolases"/>
    <property type="match status" value="1"/>
</dbReference>
<feature type="domain" description="NB-ARC" evidence="7">
    <location>
        <begin position="194"/>
        <end position="349"/>
    </location>
</feature>
<evidence type="ECO:0000256" key="6">
    <source>
        <dbReference type="ARBA" id="ARBA00023054"/>
    </source>
</evidence>
<dbReference type="Pfam" id="PF23598">
    <property type="entry name" value="LRR_14"/>
    <property type="match status" value="1"/>
</dbReference>